<keyword evidence="2" id="KW-1185">Reference proteome</keyword>
<evidence type="ECO:0008006" key="3">
    <source>
        <dbReference type="Google" id="ProtNLM"/>
    </source>
</evidence>
<organism evidence="1 2">
    <name type="scientific">Archangium minus</name>
    <dbReference type="NCBI Taxonomy" id="83450"/>
    <lineage>
        <taxon>Bacteria</taxon>
        <taxon>Pseudomonadati</taxon>
        <taxon>Myxococcota</taxon>
        <taxon>Myxococcia</taxon>
        <taxon>Myxococcales</taxon>
        <taxon>Cystobacterineae</taxon>
        <taxon>Archangiaceae</taxon>
        <taxon>Archangium</taxon>
    </lineage>
</organism>
<protein>
    <recommendedName>
        <fullName evidence="3">Lipoprotein</fullName>
    </recommendedName>
</protein>
<reference evidence="1 2" key="1">
    <citation type="submission" date="2019-08" db="EMBL/GenBank/DDBJ databases">
        <title>Archangium and Cystobacter genomes.</title>
        <authorList>
            <person name="Chen I.-C.K."/>
            <person name="Wielgoss S."/>
        </authorList>
    </citation>
    <scope>NUCLEOTIDE SEQUENCE [LARGE SCALE GENOMIC DNA]</scope>
    <source>
        <strain evidence="1 2">Cbm 6</strain>
    </source>
</reference>
<evidence type="ECO:0000313" key="1">
    <source>
        <dbReference type="EMBL" id="WNG49859.1"/>
    </source>
</evidence>
<evidence type="ECO:0000313" key="2">
    <source>
        <dbReference type="Proteomes" id="UP001611383"/>
    </source>
</evidence>
<proteinExistence type="predicted"/>
<gene>
    <name evidence="1" type="ORF">F0U60_41385</name>
</gene>
<dbReference type="EMBL" id="CP043494">
    <property type="protein sequence ID" value="WNG49859.1"/>
    <property type="molecule type" value="Genomic_DNA"/>
</dbReference>
<accession>A0ABY9X3F7</accession>
<dbReference type="RefSeq" id="WP_395808263.1">
    <property type="nucleotide sequence ID" value="NZ_CP043494.1"/>
</dbReference>
<dbReference type="InterPro" id="IPR009078">
    <property type="entry name" value="Ferritin-like_SF"/>
</dbReference>
<dbReference type="Proteomes" id="UP001611383">
    <property type="component" value="Chromosome"/>
</dbReference>
<sequence>MPEVDIHPFQPRSLEAMVTENAVEGCVRETFGALVTAWQARTAGDAKVRRALGPISRDELRHAELAWAIDAWAAEHLPPSSRERVLQARREALRTLEHEVGSQVPPVQLVREAGVPTREQALHLLHGLTVLVA</sequence>
<name>A0ABY9X3F7_9BACT</name>
<dbReference type="SUPFAM" id="SSF47240">
    <property type="entry name" value="Ferritin-like"/>
    <property type="match status" value="1"/>
</dbReference>